<gene>
    <name evidence="15" type="primary">20202839</name>
    <name evidence="14" type="ORF">HELRODRAFT_169460</name>
</gene>
<keyword evidence="8" id="KW-0106">Calcium</keyword>
<evidence type="ECO:0000313" key="16">
    <source>
        <dbReference type="Proteomes" id="UP000015101"/>
    </source>
</evidence>
<comment type="caution">
    <text evidence="11">Lacks conserved residue(s) required for the propagation of feature annotation.</text>
</comment>
<dbReference type="HOGENOM" id="CLU_282332_0_0_1"/>
<evidence type="ECO:0000256" key="5">
    <source>
        <dbReference type="ARBA" id="ARBA00022536"/>
    </source>
</evidence>
<dbReference type="CDD" id="cd00054">
    <property type="entry name" value="EGF_CA"/>
    <property type="match status" value="5"/>
</dbReference>
<feature type="compositionally biased region" description="Low complexity" evidence="12">
    <location>
        <begin position="895"/>
        <end position="904"/>
    </location>
</feature>
<dbReference type="PROSITE" id="PS01187">
    <property type="entry name" value="EGF_CA"/>
    <property type="match status" value="5"/>
</dbReference>
<dbReference type="EnsemblMetazoa" id="HelroT169460">
    <property type="protein sequence ID" value="HelroP169460"/>
    <property type="gene ID" value="HelroG169460"/>
</dbReference>
<evidence type="ECO:0000256" key="2">
    <source>
        <dbReference type="ARBA" id="ARBA00006127"/>
    </source>
</evidence>
<keyword evidence="4" id="KW-0272">Extracellular matrix</keyword>
<dbReference type="InterPro" id="IPR049883">
    <property type="entry name" value="NOTCH1_EGF-like"/>
</dbReference>
<dbReference type="GeneID" id="20202839"/>
<keyword evidence="6" id="KW-0732">Signal</keyword>
<dbReference type="FunFam" id="2.10.25.10:FF:000010">
    <property type="entry name" value="Pro-epidermal growth factor"/>
    <property type="match status" value="1"/>
</dbReference>
<feature type="domain" description="EGF-like" evidence="13">
    <location>
        <begin position="640"/>
        <end position="681"/>
    </location>
</feature>
<organism evidence="15 16">
    <name type="scientific">Helobdella robusta</name>
    <name type="common">Californian leech</name>
    <dbReference type="NCBI Taxonomy" id="6412"/>
    <lineage>
        <taxon>Eukaryota</taxon>
        <taxon>Metazoa</taxon>
        <taxon>Spiralia</taxon>
        <taxon>Lophotrochozoa</taxon>
        <taxon>Annelida</taxon>
        <taxon>Clitellata</taxon>
        <taxon>Hirudinea</taxon>
        <taxon>Rhynchobdellida</taxon>
        <taxon>Glossiphoniidae</taxon>
        <taxon>Helobdella</taxon>
    </lineage>
</organism>
<dbReference type="SUPFAM" id="SSF57184">
    <property type="entry name" value="Growth factor receptor domain"/>
    <property type="match status" value="2"/>
</dbReference>
<dbReference type="InParanoid" id="T1F1Y9"/>
<dbReference type="RefSeq" id="XP_009013516.1">
    <property type="nucleotide sequence ID" value="XM_009015268.1"/>
</dbReference>
<keyword evidence="3" id="KW-0964">Secreted</keyword>
<dbReference type="PROSITE" id="PS50026">
    <property type="entry name" value="EGF_3"/>
    <property type="match status" value="4"/>
</dbReference>
<dbReference type="STRING" id="6412.T1F1Y9"/>
<dbReference type="GO" id="GO:0005509">
    <property type="term" value="F:calcium ion binding"/>
    <property type="evidence" value="ECO:0007669"/>
    <property type="project" value="InterPro"/>
</dbReference>
<dbReference type="EMBL" id="KB096080">
    <property type="protein sequence ID" value="ESO08586.1"/>
    <property type="molecule type" value="Genomic_DNA"/>
</dbReference>
<feature type="domain" description="EGF-like" evidence="13">
    <location>
        <begin position="685"/>
        <end position="727"/>
    </location>
</feature>
<keyword evidence="7" id="KW-0677">Repeat</keyword>
<protein>
    <recommendedName>
        <fullName evidence="13">EGF-like domain-containing protein</fullName>
    </recommendedName>
</protein>
<evidence type="ECO:0000259" key="13">
    <source>
        <dbReference type="PROSITE" id="PS50026"/>
    </source>
</evidence>
<dbReference type="EMBL" id="AMQM01003289">
    <property type="status" value="NOT_ANNOTATED_CDS"/>
    <property type="molecule type" value="Genomic_DNA"/>
</dbReference>
<evidence type="ECO:0000256" key="7">
    <source>
        <dbReference type="ARBA" id="ARBA00022737"/>
    </source>
</evidence>
<dbReference type="OMA" id="ICENLAG"/>
<dbReference type="CTD" id="20202839"/>
<evidence type="ECO:0000256" key="9">
    <source>
        <dbReference type="ARBA" id="ARBA00023157"/>
    </source>
</evidence>
<dbReference type="Pfam" id="PF22914">
    <property type="entry name" value="Fibulin_C"/>
    <property type="match status" value="1"/>
</dbReference>
<feature type="domain" description="EGF-like" evidence="13">
    <location>
        <begin position="457"/>
        <end position="498"/>
    </location>
</feature>
<dbReference type="OrthoDB" id="10022113at2759"/>
<evidence type="ECO:0000256" key="4">
    <source>
        <dbReference type="ARBA" id="ARBA00022530"/>
    </source>
</evidence>
<dbReference type="InterPro" id="IPR052235">
    <property type="entry name" value="Nephronectin_domain"/>
</dbReference>
<keyword evidence="10" id="KW-0325">Glycoprotein</keyword>
<keyword evidence="9" id="KW-1015">Disulfide bond</keyword>
<evidence type="ECO:0000256" key="8">
    <source>
        <dbReference type="ARBA" id="ARBA00022837"/>
    </source>
</evidence>
<keyword evidence="16" id="KW-1185">Reference proteome</keyword>
<comment type="similarity">
    <text evidence="2">Belongs to the fibulin family.</text>
</comment>
<dbReference type="EMBL" id="AMQM01003288">
    <property type="status" value="NOT_ANNOTATED_CDS"/>
    <property type="molecule type" value="Genomic_DNA"/>
</dbReference>
<feature type="region of interest" description="Disordered" evidence="12">
    <location>
        <begin position="241"/>
        <end position="265"/>
    </location>
</feature>
<dbReference type="InterPro" id="IPR000742">
    <property type="entry name" value="EGF"/>
</dbReference>
<reference evidence="15" key="3">
    <citation type="submission" date="2015-06" db="UniProtKB">
        <authorList>
            <consortium name="EnsemblMetazoa"/>
        </authorList>
    </citation>
    <scope>IDENTIFICATION</scope>
</reference>
<dbReference type="GO" id="GO:0071944">
    <property type="term" value="C:cell periphery"/>
    <property type="evidence" value="ECO:0007669"/>
    <property type="project" value="UniProtKB-ARBA"/>
</dbReference>
<dbReference type="Proteomes" id="UP000015101">
    <property type="component" value="Unassembled WGS sequence"/>
</dbReference>
<dbReference type="Gene3D" id="2.10.25.10">
    <property type="entry name" value="Laminin"/>
    <property type="match status" value="9"/>
</dbReference>
<dbReference type="InterPro" id="IPR009030">
    <property type="entry name" value="Growth_fac_rcpt_cys_sf"/>
</dbReference>
<feature type="region of interest" description="Disordered" evidence="12">
    <location>
        <begin position="200"/>
        <end position="228"/>
    </location>
</feature>
<dbReference type="InterPro" id="IPR000152">
    <property type="entry name" value="EGF-type_Asp/Asn_hydroxyl_site"/>
</dbReference>
<reference evidence="16" key="1">
    <citation type="submission" date="2012-12" db="EMBL/GenBank/DDBJ databases">
        <authorList>
            <person name="Hellsten U."/>
            <person name="Grimwood J."/>
            <person name="Chapman J.A."/>
            <person name="Shapiro H."/>
            <person name="Aerts A."/>
            <person name="Otillar R.P."/>
            <person name="Terry A.Y."/>
            <person name="Boore J.L."/>
            <person name="Simakov O."/>
            <person name="Marletaz F."/>
            <person name="Cho S.-J."/>
            <person name="Edsinger-Gonzales E."/>
            <person name="Havlak P."/>
            <person name="Kuo D.-H."/>
            <person name="Larsson T."/>
            <person name="Lv J."/>
            <person name="Arendt D."/>
            <person name="Savage R."/>
            <person name="Osoegawa K."/>
            <person name="de Jong P."/>
            <person name="Lindberg D.R."/>
            <person name="Seaver E.C."/>
            <person name="Weisblat D.A."/>
            <person name="Putnam N.H."/>
            <person name="Grigoriev I.V."/>
            <person name="Rokhsar D.S."/>
        </authorList>
    </citation>
    <scope>NUCLEOTIDE SEQUENCE</scope>
</reference>
<dbReference type="FunFam" id="2.10.25.10:FF:000014">
    <property type="entry name" value="Latent-transforming growth factor beta-binding protein 3"/>
    <property type="match status" value="1"/>
</dbReference>
<dbReference type="KEGG" id="hro:HELRODRAFT_169460"/>
<dbReference type="InterPro" id="IPR001881">
    <property type="entry name" value="EGF-like_Ca-bd_dom"/>
</dbReference>
<dbReference type="SUPFAM" id="SSF57196">
    <property type="entry name" value="EGF/Laminin"/>
    <property type="match status" value="2"/>
</dbReference>
<dbReference type="eggNOG" id="KOG1217">
    <property type="taxonomic scope" value="Eukaryota"/>
</dbReference>
<dbReference type="Pfam" id="PF07645">
    <property type="entry name" value="EGF_CA"/>
    <property type="match status" value="9"/>
</dbReference>
<proteinExistence type="inferred from homology"/>
<dbReference type="PROSITE" id="PS00010">
    <property type="entry name" value="ASX_HYDROXYL"/>
    <property type="match status" value="4"/>
</dbReference>
<dbReference type="FunFam" id="2.10.25.10:FF:000038">
    <property type="entry name" value="Fibrillin 2"/>
    <property type="match status" value="2"/>
</dbReference>
<dbReference type="PANTHER" id="PTHR24050">
    <property type="entry name" value="PA14 DOMAIN-CONTAINING PROTEIN"/>
    <property type="match status" value="1"/>
</dbReference>
<evidence type="ECO:0000256" key="1">
    <source>
        <dbReference type="ARBA" id="ARBA00004498"/>
    </source>
</evidence>
<dbReference type="PROSITE" id="PS01186">
    <property type="entry name" value="EGF_2"/>
    <property type="match status" value="2"/>
</dbReference>
<feature type="domain" description="EGF-like" evidence="13">
    <location>
        <begin position="732"/>
        <end position="772"/>
    </location>
</feature>
<feature type="region of interest" description="Disordered" evidence="12">
    <location>
        <begin position="949"/>
        <end position="975"/>
    </location>
</feature>
<evidence type="ECO:0000256" key="6">
    <source>
        <dbReference type="ARBA" id="ARBA00022729"/>
    </source>
</evidence>
<reference evidence="14 16" key="2">
    <citation type="journal article" date="2013" name="Nature">
        <title>Insights into bilaterian evolution from three spiralian genomes.</title>
        <authorList>
            <person name="Simakov O."/>
            <person name="Marletaz F."/>
            <person name="Cho S.J."/>
            <person name="Edsinger-Gonzales E."/>
            <person name="Havlak P."/>
            <person name="Hellsten U."/>
            <person name="Kuo D.H."/>
            <person name="Larsson T."/>
            <person name="Lv J."/>
            <person name="Arendt D."/>
            <person name="Savage R."/>
            <person name="Osoegawa K."/>
            <person name="de Jong P."/>
            <person name="Grimwood J."/>
            <person name="Chapman J.A."/>
            <person name="Shapiro H."/>
            <person name="Aerts A."/>
            <person name="Otillar R.P."/>
            <person name="Terry A.Y."/>
            <person name="Boore J.L."/>
            <person name="Grigoriev I.V."/>
            <person name="Lindberg D.R."/>
            <person name="Seaver E.C."/>
            <person name="Weisblat D.A."/>
            <person name="Putnam N.H."/>
            <person name="Rokhsar D.S."/>
        </authorList>
    </citation>
    <scope>NUCLEOTIDE SEQUENCE</scope>
</reference>
<evidence type="ECO:0000256" key="12">
    <source>
        <dbReference type="SAM" id="MobiDB-lite"/>
    </source>
</evidence>
<feature type="compositionally biased region" description="Basic residues" evidence="12">
    <location>
        <begin position="905"/>
        <end position="914"/>
    </location>
</feature>
<evidence type="ECO:0000256" key="11">
    <source>
        <dbReference type="PROSITE-ProRule" id="PRU00076"/>
    </source>
</evidence>
<evidence type="ECO:0000256" key="3">
    <source>
        <dbReference type="ARBA" id="ARBA00022525"/>
    </source>
</evidence>
<keyword evidence="5 11" id="KW-0245">EGF-like domain</keyword>
<feature type="region of interest" description="Disordered" evidence="12">
    <location>
        <begin position="883"/>
        <end position="915"/>
    </location>
</feature>
<dbReference type="InterPro" id="IPR055088">
    <property type="entry name" value="Fibulin_C"/>
</dbReference>
<feature type="compositionally biased region" description="Low complexity" evidence="12">
    <location>
        <begin position="949"/>
        <end position="960"/>
    </location>
</feature>
<comment type="subcellular location">
    <subcellularLocation>
        <location evidence="1">Secreted</location>
        <location evidence="1">Extracellular space</location>
        <location evidence="1">Extracellular matrix</location>
    </subcellularLocation>
</comment>
<sequence length="1107" mass="124527">MNIQHINVVCSAIVDLFSEIRTLDSIERNDVGKQWFRHSGGTCSAHPLFDTSNDQHNTCLVSIDICCLAELRKQKCLLGRKKALSGEPCRAMHEDSNECCNCCSLGLKSRETRNSCPKLPRTKLFTCQCRESYIRCCNYGLQNKTKVLERSKYDIADPCLTSQHNCTWKERCLFKKSSKTFICLPIASDANKQLNMDGTNVVTSSQKGKHKKHPHHHKSSSNNNNLRAGANDVTVAGELEISKSLDHSATNKRARGNEGEKRWSRSSKHQAACRAGFQFNEDTSTCQDINECLSHINPCKERSMCLNTEGSYECLSSMVHDSSSIDLRHVSLHNKGQHDSRYDIQVDNEEQFLKKKNKVLQKHEHDDRYDSNGHYYNNGVVNDDHNSIAASSSSLSPSAAATTPNYINVHLYGKEHFNLNNYENDKNDEVVVEKDGEKLNACGSGFVWSESSGRCQDVDECETIRCPSLHMSCRNNPGSYLCVCNEGFKFNPRSRSCEDTDECQTVTHNCEAQETCVNTVGSFQCTSAMQQCAKGWLWDDQLQQCTDINECEARQHNCKSDEMCQNSLGSFVCVRYECDAGFEFNEESKGCDDVDECEAGRHTCSARQTCVNLVGSYVCRNDSACPTGYFHSVILNICQDVNECSDSSLHNCTKPNMLCQNRDGGFTCTCLAGYTYHQYSQICVDVDECLEAVQRGIHICPADSTCENKHGTFTCVCPPGFFYDESTQTCIDFDECAIGLHGCDQACQNSWGSYYCTCRPGYVLNWDGRTCTAGHASPSLQSYTDCPAGYTMNHLDGECYDTDECKEQRHTCPLETHMCVNTDGSFYCHPIVCPAGFHRLMDGRMDGSRKYWMNVDRENSKDQEEHNFIETPEQVVSNRNDADNFFYQNDSPDVSSSSSSSSSSRMKRVKRFLHSKSANKDDYSKNINSKNRKKLINFFYNISNNISSNNTKSNSASDSSGVVCKKKKCGRSSRPSDVACRSNSTLSIQWNQMSLASIPQLSTATTIINIQPENVDRRLSYEFLLVNTRLLSGKDNGNANDLFQIHKVSDWFGDKGEIYLLRSIRGAATYELEISLKTYLKMYSNMKSGYLSEHLMHIIIYVSTLTL</sequence>
<name>T1F1Y9_HELRO</name>
<feature type="compositionally biased region" description="Basic residues" evidence="12">
    <location>
        <begin position="207"/>
        <end position="219"/>
    </location>
</feature>
<dbReference type="PANTHER" id="PTHR24050:SF27">
    <property type="entry name" value="FIBRILLIN-1"/>
    <property type="match status" value="1"/>
</dbReference>
<evidence type="ECO:0000313" key="14">
    <source>
        <dbReference type="EMBL" id="ESO08586.1"/>
    </source>
</evidence>
<evidence type="ECO:0000256" key="10">
    <source>
        <dbReference type="ARBA" id="ARBA00023180"/>
    </source>
</evidence>
<dbReference type="SMART" id="SM00179">
    <property type="entry name" value="EGF_CA"/>
    <property type="match status" value="9"/>
</dbReference>
<dbReference type="InterPro" id="IPR018097">
    <property type="entry name" value="EGF_Ca-bd_CS"/>
</dbReference>
<evidence type="ECO:0000313" key="15">
    <source>
        <dbReference type="EnsemblMetazoa" id="HelroP169460"/>
    </source>
</evidence>
<dbReference type="SMART" id="SM00181">
    <property type="entry name" value="EGF"/>
    <property type="match status" value="7"/>
</dbReference>
<dbReference type="AlphaFoldDB" id="T1F1Y9"/>
<accession>T1F1Y9</accession>